<protein>
    <submittedName>
        <fullName evidence="2">Hypothetical phage-related protein</fullName>
    </submittedName>
</protein>
<feature type="compositionally biased region" description="Basic residues" evidence="1">
    <location>
        <begin position="119"/>
        <end position="128"/>
    </location>
</feature>
<evidence type="ECO:0000256" key="1">
    <source>
        <dbReference type="SAM" id="MobiDB-lite"/>
    </source>
</evidence>
<gene>
    <name evidence="2" type="ordered locus">SBG_2177</name>
</gene>
<organism evidence="2 3">
    <name type="scientific">Salmonella bongori (strain ATCC 43975 / DSM 13772 / NCTC 12419)</name>
    <dbReference type="NCBI Taxonomy" id="218493"/>
    <lineage>
        <taxon>Bacteria</taxon>
        <taxon>Pseudomonadati</taxon>
        <taxon>Pseudomonadota</taxon>
        <taxon>Gammaproteobacteria</taxon>
        <taxon>Enterobacterales</taxon>
        <taxon>Enterobacteriaceae</taxon>
        <taxon>Salmonella</taxon>
    </lineage>
</organism>
<sequence length="148" mass="16006">MNNRPSSVSASPKKHAQNGKAPGVVVSLVGEFVGKTSPASDGVTRRFRVDSYCIAGGCAGETITLYAKNLHVAAIDAVPDGVPVELREVYVVNKGTHSYASANYNFTTDYEPKTGEKRSQKKSRRNQQKRAGVTIRTPKIKPVRGKCK</sequence>
<feature type="compositionally biased region" description="Polar residues" evidence="1">
    <location>
        <begin position="1"/>
        <end position="10"/>
    </location>
</feature>
<feature type="compositionally biased region" description="Basic residues" evidence="1">
    <location>
        <begin position="138"/>
        <end position="148"/>
    </location>
</feature>
<accession>A0A0K0HC93</accession>
<feature type="region of interest" description="Disordered" evidence="1">
    <location>
        <begin position="107"/>
        <end position="148"/>
    </location>
</feature>
<dbReference type="Proteomes" id="UP000000289">
    <property type="component" value="Chromosome"/>
</dbReference>
<dbReference type="RefSeq" id="WP_001065274.1">
    <property type="nucleotide sequence ID" value="NC_015761.1"/>
</dbReference>
<evidence type="ECO:0000313" key="3">
    <source>
        <dbReference type="Proteomes" id="UP000000289"/>
    </source>
</evidence>
<feature type="region of interest" description="Disordered" evidence="1">
    <location>
        <begin position="1"/>
        <end position="20"/>
    </location>
</feature>
<dbReference type="AlphaFoldDB" id="A0A0K0HC93"/>
<dbReference type="EMBL" id="FR877557">
    <property type="protein sequence ID" value="CCC31237.1"/>
    <property type="molecule type" value="Genomic_DNA"/>
</dbReference>
<reference evidence="2 3" key="1">
    <citation type="journal article" date="2011" name="PLoS Pathog.">
        <title>Salmonella bongori provides insights into the evolution of the Salmonellae.</title>
        <authorList>
            <person name="Fookes M."/>
            <person name="Schroeder G.N."/>
            <person name="Langridge G.C."/>
            <person name="Blondel C.J."/>
            <person name="Mammina C."/>
            <person name="Connor T.R."/>
            <person name="Seth-Smith H."/>
            <person name="Vernikos G.S."/>
            <person name="Robinson K.S."/>
            <person name="Sanders M."/>
            <person name="Petty N.K."/>
            <person name="Kingsley R.A."/>
            <person name="Baumler A.J."/>
            <person name="Nuccio S.P."/>
            <person name="Contreras I."/>
            <person name="Santiviago C.A."/>
            <person name="Maskell D."/>
            <person name="Barrow P."/>
            <person name="Humphrey T."/>
            <person name="Nastasi A."/>
            <person name="Roberts M."/>
            <person name="Frankel G."/>
            <person name="Parkhill J."/>
            <person name="Dougan G."/>
            <person name="Thomson N.R."/>
        </authorList>
    </citation>
    <scope>NUCLEOTIDE SEQUENCE [LARGE SCALE GENOMIC DNA]</scope>
    <source>
        <strain evidence="3">ATCC 43975 / DSM 13772 / NCTC 12419</strain>
    </source>
</reference>
<dbReference type="GeneID" id="44981178"/>
<proteinExistence type="predicted"/>
<name>A0A0K0HC93_SALBC</name>
<evidence type="ECO:0000313" key="2">
    <source>
        <dbReference type="EMBL" id="CCC31237.1"/>
    </source>
</evidence>
<dbReference type="KEGG" id="sbg:SBG_2177"/>